<dbReference type="AlphaFoldDB" id="A0A0G1GWK1"/>
<accession>A0A0G1GWK1</accession>
<evidence type="ECO:0000313" key="1">
    <source>
        <dbReference type="EMBL" id="KKT11732.1"/>
    </source>
</evidence>
<evidence type="ECO:0000313" key="2">
    <source>
        <dbReference type="Proteomes" id="UP000033907"/>
    </source>
</evidence>
<gene>
    <name evidence="1" type="ORF">UV91_C0002G0026</name>
</gene>
<name>A0A0G1GWK1_9BACT</name>
<protein>
    <submittedName>
        <fullName evidence="1">Uncharacterized protein</fullName>
    </submittedName>
</protein>
<reference evidence="1 2" key="1">
    <citation type="journal article" date="2015" name="Nature">
        <title>rRNA introns, odd ribosomes, and small enigmatic genomes across a large radiation of phyla.</title>
        <authorList>
            <person name="Brown C.T."/>
            <person name="Hug L.A."/>
            <person name="Thomas B.C."/>
            <person name="Sharon I."/>
            <person name="Castelle C.J."/>
            <person name="Singh A."/>
            <person name="Wilkins M.J."/>
            <person name="Williams K.H."/>
            <person name="Banfield J.F."/>
        </authorList>
    </citation>
    <scope>NUCLEOTIDE SEQUENCE [LARGE SCALE GENOMIC DNA]</scope>
</reference>
<organism evidence="1 2">
    <name type="scientific">Candidatus Nomurabacteria bacterium GW2011_GWF2_43_24</name>
    <dbReference type="NCBI Taxonomy" id="1618778"/>
    <lineage>
        <taxon>Bacteria</taxon>
        <taxon>Candidatus Nomuraibacteriota</taxon>
    </lineage>
</organism>
<dbReference type="Proteomes" id="UP000033907">
    <property type="component" value="Unassembled WGS sequence"/>
</dbReference>
<sequence length="77" mass="8989">MKKFFIIIIVTLIIVTFFYPKERFFGCGAVCIKEAVEKTEKRKTDTICLGFEEKILNISDANGKRCYGMFINKSYFQ</sequence>
<proteinExistence type="predicted"/>
<dbReference type="EMBL" id="LCGH01000002">
    <property type="protein sequence ID" value="KKT11732.1"/>
    <property type="molecule type" value="Genomic_DNA"/>
</dbReference>
<comment type="caution">
    <text evidence="1">The sequence shown here is derived from an EMBL/GenBank/DDBJ whole genome shotgun (WGS) entry which is preliminary data.</text>
</comment>